<dbReference type="AlphaFoldDB" id="A0A426V0T0"/>
<organism evidence="1 2">
    <name type="scientific">Glycomyces terrestris</name>
    <dbReference type="NCBI Taxonomy" id="2493553"/>
    <lineage>
        <taxon>Bacteria</taxon>
        <taxon>Bacillati</taxon>
        <taxon>Actinomycetota</taxon>
        <taxon>Actinomycetes</taxon>
        <taxon>Glycomycetales</taxon>
        <taxon>Glycomycetaceae</taxon>
        <taxon>Glycomyces</taxon>
    </lineage>
</organism>
<accession>A0A426V0T0</accession>
<evidence type="ECO:0000313" key="2">
    <source>
        <dbReference type="Proteomes" id="UP000277256"/>
    </source>
</evidence>
<reference evidence="1 2" key="1">
    <citation type="submission" date="2018-12" db="EMBL/GenBank/DDBJ databases">
        <title>Glycomyces sp. YIM 121974 draft genome.</title>
        <authorList>
            <person name="Li Q."/>
        </authorList>
    </citation>
    <scope>NUCLEOTIDE SEQUENCE [LARGE SCALE GENOMIC DNA]</scope>
    <source>
        <strain evidence="1 2">YIM 121974</strain>
    </source>
</reference>
<dbReference type="EMBL" id="RSEB01000002">
    <property type="protein sequence ID" value="RRS00443.1"/>
    <property type="molecule type" value="Genomic_DNA"/>
</dbReference>
<proteinExistence type="predicted"/>
<comment type="caution">
    <text evidence="1">The sequence shown here is derived from an EMBL/GenBank/DDBJ whole genome shotgun (WGS) entry which is preliminary data.</text>
</comment>
<protein>
    <submittedName>
        <fullName evidence="1">Uncharacterized protein</fullName>
    </submittedName>
</protein>
<sequence>MIRCDTWRINAQEWATRFAVTCAIGVGLIAGTGSAAFAADTWLILSDIDGRQVGAMQHVDDGDSFRVYDSNRDGHSVEGCLQSWTPRTGWVTLRCKNNDSGAGTYESFNFDVITGIPYRMRLCNALVPCATQGFNE</sequence>
<dbReference type="Proteomes" id="UP000277256">
    <property type="component" value="Unassembled WGS sequence"/>
</dbReference>
<name>A0A426V0T0_9ACTN</name>
<keyword evidence="2" id="KW-1185">Reference proteome</keyword>
<evidence type="ECO:0000313" key="1">
    <source>
        <dbReference type="EMBL" id="RRS00443.1"/>
    </source>
</evidence>
<dbReference type="OrthoDB" id="3831300at2"/>
<dbReference type="RefSeq" id="WP_125247122.1">
    <property type="nucleotide sequence ID" value="NZ_RSEB01000002.1"/>
</dbReference>
<gene>
    <name evidence="1" type="ORF">EIW28_07710</name>
</gene>